<keyword evidence="3" id="KW-1185">Reference proteome</keyword>
<evidence type="ECO:0000313" key="3">
    <source>
        <dbReference type="Proteomes" id="UP000016935"/>
    </source>
</evidence>
<evidence type="ECO:0000256" key="1">
    <source>
        <dbReference type="SAM" id="MobiDB-lite"/>
    </source>
</evidence>
<dbReference type="InterPro" id="IPR011990">
    <property type="entry name" value="TPR-like_helical_dom_sf"/>
</dbReference>
<dbReference type="Proteomes" id="UP000016935">
    <property type="component" value="Unassembled WGS sequence"/>
</dbReference>
<evidence type="ECO:0000313" key="2">
    <source>
        <dbReference type="EMBL" id="EOA85899.1"/>
    </source>
</evidence>
<dbReference type="OrthoDB" id="2017974at2759"/>
<protein>
    <submittedName>
        <fullName evidence="2">Uncharacterized protein</fullName>
    </submittedName>
</protein>
<dbReference type="EMBL" id="KB908626">
    <property type="protein sequence ID" value="EOA85899.1"/>
    <property type="molecule type" value="Genomic_DNA"/>
</dbReference>
<feature type="region of interest" description="Disordered" evidence="1">
    <location>
        <begin position="97"/>
        <end position="119"/>
    </location>
</feature>
<dbReference type="GeneID" id="19404544"/>
<name>R0K8W7_EXST2</name>
<accession>R0K8W7</accession>
<dbReference type="eggNOG" id="ENOG502QRU3">
    <property type="taxonomic scope" value="Eukaryota"/>
</dbReference>
<dbReference type="AlphaFoldDB" id="R0K8W7"/>
<reference evidence="2 3" key="1">
    <citation type="journal article" date="2012" name="PLoS Pathog.">
        <title>Diverse lifestyles and strategies of plant pathogenesis encoded in the genomes of eighteen Dothideomycetes fungi.</title>
        <authorList>
            <person name="Ohm R.A."/>
            <person name="Feau N."/>
            <person name="Henrissat B."/>
            <person name="Schoch C.L."/>
            <person name="Horwitz B.A."/>
            <person name="Barry K.W."/>
            <person name="Condon B.J."/>
            <person name="Copeland A.C."/>
            <person name="Dhillon B."/>
            <person name="Glaser F."/>
            <person name="Hesse C.N."/>
            <person name="Kosti I."/>
            <person name="LaButti K."/>
            <person name="Lindquist E.A."/>
            <person name="Lucas S."/>
            <person name="Salamov A.A."/>
            <person name="Bradshaw R.E."/>
            <person name="Ciuffetti L."/>
            <person name="Hamelin R.C."/>
            <person name="Kema G.H.J."/>
            <person name="Lawrence C."/>
            <person name="Scott J.A."/>
            <person name="Spatafora J.W."/>
            <person name="Turgeon B.G."/>
            <person name="de Wit P.J.G.M."/>
            <person name="Zhong S."/>
            <person name="Goodwin S.B."/>
            <person name="Grigoriev I.V."/>
        </authorList>
    </citation>
    <scope>NUCLEOTIDE SEQUENCE [LARGE SCALE GENOMIC DNA]</scope>
    <source>
        <strain evidence="3">28A</strain>
    </source>
</reference>
<proteinExistence type="predicted"/>
<sequence>MTLFDPILGRTAANFTHALPIDSISGIFGKGGRAIRRFLGSKAEFLDNLDNHIGRVTARWKDQGVYLAVTNIAGFFDYGTDENAMRQAFLIELSSKTDNSGSTATSDIPRTASTVDQQDPLQPTIAAGEIDEHLTQLASRRTFKNAKLLFNDTFALTLRRLSDKNVLPHVHMALCFLSSLASFGSSTYVPSLNDDIPWADLAAYLNALLTTEQSQSAALAGSDTADINALVTAPLFPAANEREDELPLPEDNLVRGLVWVEDYFPKTWFERKPDEEERYLELASTVKNCTNRVFRLGYTLSKYK</sequence>
<dbReference type="RefSeq" id="XP_008026404.1">
    <property type="nucleotide sequence ID" value="XM_008028213.1"/>
</dbReference>
<gene>
    <name evidence="2" type="ORF">SETTUDRAFT_39921</name>
</gene>
<organism evidence="2 3">
    <name type="scientific">Exserohilum turcicum (strain 28A)</name>
    <name type="common">Northern leaf blight fungus</name>
    <name type="synonym">Setosphaeria turcica</name>
    <dbReference type="NCBI Taxonomy" id="671987"/>
    <lineage>
        <taxon>Eukaryota</taxon>
        <taxon>Fungi</taxon>
        <taxon>Dikarya</taxon>
        <taxon>Ascomycota</taxon>
        <taxon>Pezizomycotina</taxon>
        <taxon>Dothideomycetes</taxon>
        <taxon>Pleosporomycetidae</taxon>
        <taxon>Pleosporales</taxon>
        <taxon>Pleosporineae</taxon>
        <taxon>Pleosporaceae</taxon>
        <taxon>Exserohilum</taxon>
    </lineage>
</organism>
<dbReference type="HOGENOM" id="CLU_010014_4_0_1"/>
<dbReference type="SUPFAM" id="SSF48452">
    <property type="entry name" value="TPR-like"/>
    <property type="match status" value="1"/>
</dbReference>
<reference evidence="2 3" key="2">
    <citation type="journal article" date="2013" name="PLoS Genet.">
        <title>Comparative genome structure, secondary metabolite, and effector coding capacity across Cochliobolus pathogens.</title>
        <authorList>
            <person name="Condon B.J."/>
            <person name="Leng Y."/>
            <person name="Wu D."/>
            <person name="Bushley K.E."/>
            <person name="Ohm R.A."/>
            <person name="Otillar R."/>
            <person name="Martin J."/>
            <person name="Schackwitz W."/>
            <person name="Grimwood J."/>
            <person name="MohdZainudin N."/>
            <person name="Xue C."/>
            <person name="Wang R."/>
            <person name="Manning V.A."/>
            <person name="Dhillon B."/>
            <person name="Tu Z.J."/>
            <person name="Steffenson B.J."/>
            <person name="Salamov A."/>
            <person name="Sun H."/>
            <person name="Lowry S."/>
            <person name="LaButti K."/>
            <person name="Han J."/>
            <person name="Copeland A."/>
            <person name="Lindquist E."/>
            <person name="Barry K."/>
            <person name="Schmutz J."/>
            <person name="Baker S.E."/>
            <person name="Ciuffetti L.M."/>
            <person name="Grigoriev I.V."/>
            <person name="Zhong S."/>
            <person name="Turgeon B.G."/>
        </authorList>
    </citation>
    <scope>NUCLEOTIDE SEQUENCE [LARGE SCALE GENOMIC DNA]</scope>
    <source>
        <strain evidence="3">28A</strain>
    </source>
</reference>